<name>W7TJQ3_9STRA</name>
<feature type="region of interest" description="Disordered" evidence="1">
    <location>
        <begin position="1"/>
        <end position="58"/>
    </location>
</feature>
<evidence type="ECO:0000313" key="2">
    <source>
        <dbReference type="EMBL" id="EWM20959.1"/>
    </source>
</evidence>
<feature type="compositionally biased region" description="Polar residues" evidence="1">
    <location>
        <begin position="24"/>
        <end position="37"/>
    </location>
</feature>
<evidence type="ECO:0000256" key="1">
    <source>
        <dbReference type="SAM" id="MobiDB-lite"/>
    </source>
</evidence>
<feature type="region of interest" description="Disordered" evidence="1">
    <location>
        <begin position="114"/>
        <end position="134"/>
    </location>
</feature>
<keyword evidence="3" id="KW-1185">Reference proteome</keyword>
<dbReference type="Proteomes" id="UP000019335">
    <property type="component" value="Unassembled WGS sequence"/>
</dbReference>
<reference evidence="2 3" key="1">
    <citation type="journal article" date="2014" name="Mol. Plant">
        <title>Chromosome Scale Genome Assembly and Transcriptome Profiling of Nannochloropsis gaditana in Nitrogen Depletion.</title>
        <authorList>
            <person name="Corteggiani Carpinelli E."/>
            <person name="Telatin A."/>
            <person name="Vitulo N."/>
            <person name="Forcato C."/>
            <person name="D'Angelo M."/>
            <person name="Schiavon R."/>
            <person name="Vezzi A."/>
            <person name="Giacometti G.M."/>
            <person name="Morosinotto T."/>
            <person name="Valle G."/>
        </authorList>
    </citation>
    <scope>NUCLEOTIDE SEQUENCE [LARGE SCALE GENOMIC DNA]</scope>
    <source>
        <strain evidence="2 3">B-31</strain>
    </source>
</reference>
<dbReference type="OrthoDB" id="10531832at2759"/>
<evidence type="ECO:0000313" key="3">
    <source>
        <dbReference type="Proteomes" id="UP000019335"/>
    </source>
</evidence>
<accession>W7TJQ3</accession>
<dbReference type="AlphaFoldDB" id="W7TJQ3"/>
<comment type="caution">
    <text evidence="2">The sequence shown here is derived from an EMBL/GenBank/DDBJ whole genome shotgun (WGS) entry which is preliminary data.</text>
</comment>
<organism evidence="2 3">
    <name type="scientific">Nannochloropsis gaditana</name>
    <dbReference type="NCBI Taxonomy" id="72520"/>
    <lineage>
        <taxon>Eukaryota</taxon>
        <taxon>Sar</taxon>
        <taxon>Stramenopiles</taxon>
        <taxon>Ochrophyta</taxon>
        <taxon>Eustigmatophyceae</taxon>
        <taxon>Eustigmatales</taxon>
        <taxon>Monodopsidaceae</taxon>
        <taxon>Nannochloropsis</taxon>
    </lineage>
</organism>
<dbReference type="EMBL" id="AZIL01002727">
    <property type="protein sequence ID" value="EWM20959.1"/>
    <property type="molecule type" value="Genomic_DNA"/>
</dbReference>
<protein>
    <submittedName>
        <fullName evidence="2">Uncharacterized protein</fullName>
    </submittedName>
</protein>
<sequence>MEADSFMDEGHNVGKEQRQKRRSTSSFASMPATASSEGTREVFESSSDASGKSRKKRKIDGSLFRRMALRDLFPPPLSRKPVSRAEDGWVLDDKELSPYLPLLLRLFREMDDAQEPSACTGDQGDGEGGEAGEGWSRAAVWQKLMEVAVRYPVADKVRERKA</sequence>
<proteinExistence type="predicted"/>
<gene>
    <name evidence="2" type="ORF">Naga_101659g1</name>
</gene>
<feature type="compositionally biased region" description="Basic and acidic residues" evidence="1">
    <location>
        <begin position="8"/>
        <end position="17"/>
    </location>
</feature>